<dbReference type="InterPro" id="IPR005498">
    <property type="entry name" value="T4SS_VirB10/TraB/TrbI"/>
</dbReference>
<reference evidence="3 4" key="1">
    <citation type="submission" date="2020-08" db="EMBL/GenBank/DDBJ databases">
        <title>Genomic Encyclopedia of Type Strains, Phase IV (KMG-IV): sequencing the most valuable type-strain genomes for metagenomic binning, comparative biology and taxonomic classification.</title>
        <authorList>
            <person name="Goeker M."/>
        </authorList>
    </citation>
    <scope>NUCLEOTIDE SEQUENCE [LARGE SCALE GENOMIC DNA]</scope>
    <source>
        <strain evidence="3 4">DSM 28570</strain>
    </source>
</reference>
<keyword evidence="4" id="KW-1185">Reference proteome</keyword>
<evidence type="ECO:0000256" key="2">
    <source>
        <dbReference type="SAM" id="Phobius"/>
    </source>
</evidence>
<dbReference type="AlphaFoldDB" id="A0A840UQC0"/>
<dbReference type="Pfam" id="PF03743">
    <property type="entry name" value="TrbI"/>
    <property type="match status" value="1"/>
</dbReference>
<dbReference type="CDD" id="cd16430">
    <property type="entry name" value="TraB"/>
    <property type="match status" value="1"/>
</dbReference>
<evidence type="ECO:0000256" key="1">
    <source>
        <dbReference type="SAM" id="Coils"/>
    </source>
</evidence>
<gene>
    <name evidence="3" type="ORF">HNQ81_002162</name>
</gene>
<dbReference type="Proteomes" id="UP000539642">
    <property type="component" value="Unassembled WGS sequence"/>
</dbReference>
<feature type="coiled-coil region" evidence="1">
    <location>
        <begin position="67"/>
        <end position="94"/>
    </location>
</feature>
<name>A0A840UQC0_9BACT</name>
<feature type="transmembrane region" description="Helical" evidence="2">
    <location>
        <begin position="17"/>
        <end position="35"/>
    </location>
</feature>
<keyword evidence="1" id="KW-0175">Coiled coil</keyword>
<protein>
    <submittedName>
        <fullName evidence="3">Conjugal transfer pilus assembly protein TraB</fullName>
    </submittedName>
</protein>
<evidence type="ECO:0000313" key="4">
    <source>
        <dbReference type="Proteomes" id="UP000539642"/>
    </source>
</evidence>
<keyword evidence="2" id="KW-0812">Transmembrane</keyword>
<dbReference type="RefSeq" id="WP_205240122.1">
    <property type="nucleotide sequence ID" value="NZ_JACHEO010000011.1"/>
</dbReference>
<sequence length="388" mass="41628">MSLKKRFNDLGPKQKKIVIWAGIGVIFIILVATGYNTSGPGTSKGFFGQKKTREIQLEPDLIQKTMLREQRRQLESLQETVDKLAREQKRTEQHLTEKTLPKIPSADEVTQPTVLPKPLPNEQPWPLPPDGRAIPANLPPHSQLEPKMIGEISVLSNPTITSGEPDSGNDKKKGRTVYLPPSFMEAKLLTGFDASTSGKGTNNPEPLLLRIQTPAVLPNDIKANLAGCFVIAEAVGRLDKERADVRLVSLSCLSNEGKAIIDTQVKGFVTDSDSKVGLSGRVVSRMGAATARTIVAGFFGGMGDMLKTSATTQSTSALGTTTTIDSGQVAKYSIGGGLSEGAASLHDFYLSLAKQATPVIEVGASKKITVVVSEGKELEIRETEGEIL</sequence>
<comment type="caution">
    <text evidence="3">The sequence shown here is derived from an EMBL/GenBank/DDBJ whole genome shotgun (WGS) entry which is preliminary data.</text>
</comment>
<keyword evidence="2" id="KW-0472">Membrane</keyword>
<accession>A0A840UQC0</accession>
<proteinExistence type="predicted"/>
<evidence type="ECO:0000313" key="3">
    <source>
        <dbReference type="EMBL" id="MBB5348427.1"/>
    </source>
</evidence>
<organism evidence="3 4">
    <name type="scientific">Desulfoprunum benzoelyticum</name>
    <dbReference type="NCBI Taxonomy" id="1506996"/>
    <lineage>
        <taxon>Bacteria</taxon>
        <taxon>Pseudomonadati</taxon>
        <taxon>Thermodesulfobacteriota</taxon>
        <taxon>Desulfobulbia</taxon>
        <taxon>Desulfobulbales</taxon>
        <taxon>Desulfobulbaceae</taxon>
        <taxon>Desulfoprunum</taxon>
    </lineage>
</organism>
<dbReference type="EMBL" id="JACHEO010000011">
    <property type="protein sequence ID" value="MBB5348427.1"/>
    <property type="molecule type" value="Genomic_DNA"/>
</dbReference>
<keyword evidence="2" id="KW-1133">Transmembrane helix</keyword>